<accession>A0A1F5NKK5</accession>
<dbReference type="AlphaFoldDB" id="A0A1F5NKK5"/>
<sequence length="518" mass="60194">MKAEDKPRYVKEAKELFESINIEELISSPNNLQEIKKINGIMAIFTNFSSNDGQDLKNLFSEFQKWARAGERKEHIENCASDMMQFIDQKIKDMDVYPLEPEVKNEVVLDKPIITATKHILPFQRLSADDFVRLSFWILQRSSNYQKVEYYEGMGDKQRDIVAYTPDGEKHYYQCKRYAQIAASTIKHELDLLKTHCDGNSEFRPNEIYFIIGCRVSPQTRDEVNDYGRGLGFQTISIWSEVELDERAKVTNGVLEEFFGFDTHLVRSVVQEAVRVEGRDRDNLKHRDIPVLDLEGLRRSGGPTGQFILFNITNLSRTQTAIDCQWEVRGFDYSFRSPDSDRFSLQPVFSKEVTYRLDGEKPYKNELKELSFVMEYKDMTGMTYFTRRELKHIKVPSGDFYEFQRGGIFYPAEQITDIGIKGVSVPIHTDDRYQSDFEVEISGKAEIVNIGVSRTFLSTWGFLDDIERIKSAIAELGSRIIRKMLLKGELKDYLFVTHDFPLEYQNGFKGYQLLRDSL</sequence>
<protein>
    <recommendedName>
        <fullName evidence="3">Restriction endonuclease type IV Mrr domain-containing protein</fullName>
    </recommendedName>
</protein>
<organism evidence="1 2">
    <name type="scientific">Candidatus Daviesbacteria bacterium RIFCSPLOWO2_02_FULL_41_8</name>
    <dbReference type="NCBI Taxonomy" id="1797798"/>
    <lineage>
        <taxon>Bacteria</taxon>
        <taxon>Candidatus Daviesiibacteriota</taxon>
    </lineage>
</organism>
<name>A0A1F5NKK5_9BACT</name>
<evidence type="ECO:0008006" key="3">
    <source>
        <dbReference type="Google" id="ProtNLM"/>
    </source>
</evidence>
<evidence type="ECO:0000313" key="2">
    <source>
        <dbReference type="Proteomes" id="UP000176578"/>
    </source>
</evidence>
<evidence type="ECO:0000313" key="1">
    <source>
        <dbReference type="EMBL" id="OGE78064.1"/>
    </source>
</evidence>
<gene>
    <name evidence="1" type="ORF">A3J19_01140</name>
</gene>
<reference evidence="1 2" key="1">
    <citation type="journal article" date="2016" name="Nat. Commun.">
        <title>Thousands of microbial genomes shed light on interconnected biogeochemical processes in an aquifer system.</title>
        <authorList>
            <person name="Anantharaman K."/>
            <person name="Brown C.T."/>
            <person name="Hug L.A."/>
            <person name="Sharon I."/>
            <person name="Castelle C.J."/>
            <person name="Probst A.J."/>
            <person name="Thomas B.C."/>
            <person name="Singh A."/>
            <person name="Wilkins M.J."/>
            <person name="Karaoz U."/>
            <person name="Brodie E.L."/>
            <person name="Williams K.H."/>
            <person name="Hubbard S.S."/>
            <person name="Banfield J.F."/>
        </authorList>
    </citation>
    <scope>NUCLEOTIDE SEQUENCE [LARGE SCALE GENOMIC DNA]</scope>
</reference>
<proteinExistence type="predicted"/>
<dbReference type="EMBL" id="MFDZ01000029">
    <property type="protein sequence ID" value="OGE78064.1"/>
    <property type="molecule type" value="Genomic_DNA"/>
</dbReference>
<comment type="caution">
    <text evidence="1">The sequence shown here is derived from an EMBL/GenBank/DDBJ whole genome shotgun (WGS) entry which is preliminary data.</text>
</comment>
<dbReference type="Proteomes" id="UP000176578">
    <property type="component" value="Unassembled WGS sequence"/>
</dbReference>